<name>A0A0V1B0S3_TRISP</name>
<protein>
    <submittedName>
        <fullName evidence="1">Uncharacterized protein</fullName>
    </submittedName>
</protein>
<sequence>MCSIVGKTVLACELVDCNFYSAVGQINNDHLTAIRLTFASERDTKQDKPVETQTLLNERATQ</sequence>
<dbReference type="AlphaFoldDB" id="A0A0V1B0S3"/>
<evidence type="ECO:0000313" key="1">
    <source>
        <dbReference type="EMBL" id="KRY30172.1"/>
    </source>
</evidence>
<keyword evidence="2" id="KW-1185">Reference proteome</keyword>
<proteinExistence type="predicted"/>
<gene>
    <name evidence="1" type="ORF">T01_15372</name>
</gene>
<evidence type="ECO:0000313" key="2">
    <source>
        <dbReference type="Proteomes" id="UP000054776"/>
    </source>
</evidence>
<dbReference type="Proteomes" id="UP000054776">
    <property type="component" value="Unassembled WGS sequence"/>
</dbReference>
<comment type="caution">
    <text evidence="1">The sequence shown here is derived from an EMBL/GenBank/DDBJ whole genome shotgun (WGS) entry which is preliminary data.</text>
</comment>
<organism evidence="1 2">
    <name type="scientific">Trichinella spiralis</name>
    <name type="common">Trichina worm</name>
    <dbReference type="NCBI Taxonomy" id="6334"/>
    <lineage>
        <taxon>Eukaryota</taxon>
        <taxon>Metazoa</taxon>
        <taxon>Ecdysozoa</taxon>
        <taxon>Nematoda</taxon>
        <taxon>Enoplea</taxon>
        <taxon>Dorylaimia</taxon>
        <taxon>Trichinellida</taxon>
        <taxon>Trichinellidae</taxon>
        <taxon>Trichinella</taxon>
    </lineage>
</organism>
<accession>A0A0V1B0S3</accession>
<dbReference type="InParanoid" id="A0A0V1B0S3"/>
<dbReference type="EMBL" id="JYDH01000149">
    <property type="protein sequence ID" value="KRY30172.1"/>
    <property type="molecule type" value="Genomic_DNA"/>
</dbReference>
<reference evidence="1 2" key="1">
    <citation type="submission" date="2015-01" db="EMBL/GenBank/DDBJ databases">
        <title>Evolution of Trichinella species and genotypes.</title>
        <authorList>
            <person name="Korhonen P.K."/>
            <person name="Edoardo P."/>
            <person name="Giuseppe L.R."/>
            <person name="Gasser R.B."/>
        </authorList>
    </citation>
    <scope>NUCLEOTIDE SEQUENCE [LARGE SCALE GENOMIC DNA]</scope>
    <source>
        <strain evidence="1">ISS3</strain>
    </source>
</reference>
<dbReference type="OrthoDB" id="10438192at2759"/>